<dbReference type="EMBL" id="BMHI01000008">
    <property type="protein sequence ID" value="GGB47350.1"/>
    <property type="molecule type" value="Genomic_DNA"/>
</dbReference>
<evidence type="ECO:0008006" key="3">
    <source>
        <dbReference type="Google" id="ProtNLM"/>
    </source>
</evidence>
<dbReference type="AlphaFoldDB" id="A0A916TK67"/>
<protein>
    <recommendedName>
        <fullName evidence="3">DUF2804 domain-containing protein</fullName>
    </recommendedName>
</protein>
<dbReference type="Proteomes" id="UP000636793">
    <property type="component" value="Unassembled WGS sequence"/>
</dbReference>
<comment type="caution">
    <text evidence="1">The sequence shown here is derived from an EMBL/GenBank/DDBJ whole genome shotgun (WGS) entry which is preliminary data.</text>
</comment>
<organism evidence="1 2">
    <name type="scientific">Flexivirga endophytica</name>
    <dbReference type="NCBI Taxonomy" id="1849103"/>
    <lineage>
        <taxon>Bacteria</taxon>
        <taxon>Bacillati</taxon>
        <taxon>Actinomycetota</taxon>
        <taxon>Actinomycetes</taxon>
        <taxon>Micrococcales</taxon>
        <taxon>Dermacoccaceae</taxon>
        <taxon>Flexivirga</taxon>
    </lineage>
</organism>
<dbReference type="InterPro" id="IPR021243">
    <property type="entry name" value="DUF2804"/>
</dbReference>
<dbReference type="PANTHER" id="PTHR35868">
    <property type="entry name" value="DUF2804 DOMAIN-CONTAINING PROTEIN-RELATED"/>
    <property type="match status" value="1"/>
</dbReference>
<reference evidence="1" key="2">
    <citation type="submission" date="2020-09" db="EMBL/GenBank/DDBJ databases">
        <authorList>
            <person name="Sun Q."/>
            <person name="Zhou Y."/>
        </authorList>
    </citation>
    <scope>NUCLEOTIDE SEQUENCE</scope>
    <source>
        <strain evidence="1">CGMCC 1.15085</strain>
    </source>
</reference>
<evidence type="ECO:0000313" key="2">
    <source>
        <dbReference type="Proteomes" id="UP000636793"/>
    </source>
</evidence>
<sequence>MATSYKSPRITTPCRLTDAAGRLNPGAVGWTTQPLHDTSRIGHGRVGFGRNKRWEYWAVTTPDHVVALTISSIDYAGVNNLWILDRRAGLEINQDAVTPFGRGVTLPGSLDDGPATFRSNKLDITITPLGGATRLQARGDRIGLDIVAGLSEGHERLGVVVPWSERLFQYTVKDVARPATGSLIIDGAEHHLPDGRSWATLDHGRGRWPRSTTWNWGAGSGRSDGHVIGIQVGGRWTDGTGATENSLLVDDRLTKIGQLSWTYDQDDWRAPWRVRGPGIDLTFTVEHVRHAATDLKVIRSRTWQCFGAWSGSVTDVDGHLYGVDDIFGWVEHVEQLW</sequence>
<gene>
    <name evidence="1" type="ORF">GCM10011492_43130</name>
</gene>
<dbReference type="PANTHER" id="PTHR35868:SF3">
    <property type="entry name" value="DUF2804 DOMAIN-CONTAINING PROTEIN"/>
    <property type="match status" value="1"/>
</dbReference>
<proteinExistence type="predicted"/>
<dbReference type="RefSeq" id="WP_188839140.1">
    <property type="nucleotide sequence ID" value="NZ_BMHI01000008.1"/>
</dbReference>
<reference evidence="1" key="1">
    <citation type="journal article" date="2014" name="Int. J. Syst. Evol. Microbiol.">
        <title>Complete genome sequence of Corynebacterium casei LMG S-19264T (=DSM 44701T), isolated from a smear-ripened cheese.</title>
        <authorList>
            <consortium name="US DOE Joint Genome Institute (JGI-PGF)"/>
            <person name="Walter F."/>
            <person name="Albersmeier A."/>
            <person name="Kalinowski J."/>
            <person name="Ruckert C."/>
        </authorList>
    </citation>
    <scope>NUCLEOTIDE SEQUENCE</scope>
    <source>
        <strain evidence="1">CGMCC 1.15085</strain>
    </source>
</reference>
<keyword evidence="2" id="KW-1185">Reference proteome</keyword>
<accession>A0A916TK67</accession>
<dbReference type="Pfam" id="PF10974">
    <property type="entry name" value="DUF2804"/>
    <property type="match status" value="1"/>
</dbReference>
<evidence type="ECO:0000313" key="1">
    <source>
        <dbReference type="EMBL" id="GGB47350.1"/>
    </source>
</evidence>
<name>A0A916TK67_9MICO</name>